<evidence type="ECO:0000256" key="7">
    <source>
        <dbReference type="ARBA" id="ARBA00023136"/>
    </source>
</evidence>
<gene>
    <name evidence="12" type="ORF">ACFSRY_15940</name>
</gene>
<feature type="domain" description="Vitamin K epoxide reductase" evidence="11">
    <location>
        <begin position="25"/>
        <end position="147"/>
    </location>
</feature>
<dbReference type="Gene3D" id="1.20.1440.130">
    <property type="entry name" value="VKOR domain"/>
    <property type="match status" value="1"/>
</dbReference>
<feature type="transmembrane region" description="Helical" evidence="10">
    <location>
        <begin position="130"/>
        <end position="148"/>
    </location>
</feature>
<reference evidence="13" key="1">
    <citation type="journal article" date="2019" name="Int. J. Syst. Evol. Microbiol.">
        <title>The Global Catalogue of Microorganisms (GCM) 10K type strain sequencing project: providing services to taxonomists for standard genome sequencing and annotation.</title>
        <authorList>
            <consortium name="The Broad Institute Genomics Platform"/>
            <consortium name="The Broad Institute Genome Sequencing Center for Infectious Disease"/>
            <person name="Wu L."/>
            <person name="Ma J."/>
        </authorList>
    </citation>
    <scope>NUCLEOTIDE SEQUENCE [LARGE SCALE GENOMIC DNA]</scope>
    <source>
        <strain evidence="13">KCTC 42498</strain>
    </source>
</reference>
<evidence type="ECO:0000256" key="3">
    <source>
        <dbReference type="ARBA" id="ARBA00022692"/>
    </source>
</evidence>
<sequence>MKEKLTVIDKIRRDSSEATEYRRDIAALAAVGLIDFSLISLFQMGYIKKMPDLPGKIFDTQKVNTAKDAVLLGMPDGVISLGGYAATMMLAMAGSRFKKQSRLLDIALGAVVLGQAAGAAQYMVNMTTKQKKICIYCVGGAILNFAALKPLQRLFKRRD</sequence>
<keyword evidence="9" id="KW-0676">Redox-active center</keyword>
<protein>
    <submittedName>
        <fullName evidence="12">Vitamin K epoxide reductase family protein</fullName>
    </submittedName>
</protein>
<evidence type="ECO:0000259" key="11">
    <source>
        <dbReference type="Pfam" id="PF07884"/>
    </source>
</evidence>
<keyword evidence="13" id="KW-1185">Reference proteome</keyword>
<keyword evidence="8" id="KW-1015">Disulfide bond</keyword>
<keyword evidence="4" id="KW-0874">Quinone</keyword>
<comment type="subcellular location">
    <subcellularLocation>
        <location evidence="1">Membrane</location>
        <topology evidence="1">Multi-pass membrane protein</topology>
    </subcellularLocation>
</comment>
<evidence type="ECO:0000256" key="9">
    <source>
        <dbReference type="ARBA" id="ARBA00023284"/>
    </source>
</evidence>
<dbReference type="Proteomes" id="UP001597544">
    <property type="component" value="Unassembled WGS sequence"/>
</dbReference>
<dbReference type="RefSeq" id="WP_377509945.1">
    <property type="nucleotide sequence ID" value="NZ_JBHULU010000021.1"/>
</dbReference>
<accession>A0ABW5IRR3</accession>
<evidence type="ECO:0000256" key="5">
    <source>
        <dbReference type="ARBA" id="ARBA00022989"/>
    </source>
</evidence>
<dbReference type="InterPro" id="IPR012932">
    <property type="entry name" value="VKOR"/>
</dbReference>
<evidence type="ECO:0000256" key="8">
    <source>
        <dbReference type="ARBA" id="ARBA00023157"/>
    </source>
</evidence>
<keyword evidence="6" id="KW-0560">Oxidoreductase</keyword>
<proteinExistence type="inferred from homology"/>
<evidence type="ECO:0000256" key="2">
    <source>
        <dbReference type="ARBA" id="ARBA00006214"/>
    </source>
</evidence>
<keyword evidence="7 10" id="KW-0472">Membrane</keyword>
<evidence type="ECO:0000256" key="4">
    <source>
        <dbReference type="ARBA" id="ARBA00022719"/>
    </source>
</evidence>
<comment type="similarity">
    <text evidence="2">Belongs to the VKOR family.</text>
</comment>
<keyword evidence="3 10" id="KW-0812">Transmembrane</keyword>
<keyword evidence="5 10" id="KW-1133">Transmembrane helix</keyword>
<evidence type="ECO:0000256" key="1">
    <source>
        <dbReference type="ARBA" id="ARBA00004141"/>
    </source>
</evidence>
<dbReference type="Pfam" id="PF07884">
    <property type="entry name" value="VKOR"/>
    <property type="match status" value="1"/>
</dbReference>
<evidence type="ECO:0000313" key="13">
    <source>
        <dbReference type="Proteomes" id="UP001597544"/>
    </source>
</evidence>
<comment type="caution">
    <text evidence="12">The sequence shown here is derived from an EMBL/GenBank/DDBJ whole genome shotgun (WGS) entry which is preliminary data.</text>
</comment>
<name>A0ABW5IRR3_9BACT</name>
<dbReference type="EMBL" id="JBHULU010000021">
    <property type="protein sequence ID" value="MFD2515365.1"/>
    <property type="molecule type" value="Genomic_DNA"/>
</dbReference>
<dbReference type="InterPro" id="IPR038354">
    <property type="entry name" value="VKOR_sf"/>
</dbReference>
<evidence type="ECO:0000256" key="6">
    <source>
        <dbReference type="ARBA" id="ARBA00023002"/>
    </source>
</evidence>
<feature type="transmembrane region" description="Helical" evidence="10">
    <location>
        <begin position="69"/>
        <end position="91"/>
    </location>
</feature>
<evidence type="ECO:0000313" key="12">
    <source>
        <dbReference type="EMBL" id="MFD2515365.1"/>
    </source>
</evidence>
<evidence type="ECO:0000256" key="10">
    <source>
        <dbReference type="SAM" id="Phobius"/>
    </source>
</evidence>
<organism evidence="12 13">
    <name type="scientific">Pontibacter locisalis</name>
    <dbReference type="NCBI Taxonomy" id="1719035"/>
    <lineage>
        <taxon>Bacteria</taxon>
        <taxon>Pseudomonadati</taxon>
        <taxon>Bacteroidota</taxon>
        <taxon>Cytophagia</taxon>
        <taxon>Cytophagales</taxon>
        <taxon>Hymenobacteraceae</taxon>
        <taxon>Pontibacter</taxon>
    </lineage>
</organism>
<feature type="transmembrane region" description="Helical" evidence="10">
    <location>
        <begin position="25"/>
        <end position="46"/>
    </location>
</feature>